<accession>A0A7Y2WC98</accession>
<evidence type="ECO:0000256" key="1">
    <source>
        <dbReference type="SAM" id="Phobius"/>
    </source>
</evidence>
<name>A0A7Y2WC98_9GAMM</name>
<feature type="transmembrane region" description="Helical" evidence="1">
    <location>
        <begin position="6"/>
        <end position="25"/>
    </location>
</feature>
<dbReference type="EMBL" id="JABERL010000068">
    <property type="protein sequence ID" value="NNH79192.1"/>
    <property type="molecule type" value="Genomic_DNA"/>
</dbReference>
<reference evidence="2 3" key="1">
    <citation type="submission" date="2020-04" db="EMBL/GenBank/DDBJ databases">
        <title>Acinetobacter Taxon 24.</title>
        <authorList>
            <person name="Nemec A."/>
            <person name="Radolfova-Krizova L."/>
            <person name="Higgins P.G."/>
            <person name="Spanelova P."/>
        </authorList>
    </citation>
    <scope>NUCLEOTIDE SEQUENCE [LARGE SCALE GENOMIC DNA]</scope>
    <source>
        <strain evidence="2 3">ANC 5380</strain>
    </source>
</reference>
<keyword evidence="1" id="KW-1133">Transmembrane helix</keyword>
<organism evidence="2 3">
    <name type="scientific">Acinetobacter terrae</name>
    <dbReference type="NCBI Taxonomy" id="2731247"/>
    <lineage>
        <taxon>Bacteria</taxon>
        <taxon>Pseudomonadati</taxon>
        <taxon>Pseudomonadota</taxon>
        <taxon>Gammaproteobacteria</taxon>
        <taxon>Moraxellales</taxon>
        <taxon>Moraxellaceae</taxon>
        <taxon>Acinetobacter</taxon>
        <taxon>Acinetobacter Taxon 24</taxon>
    </lineage>
</organism>
<gene>
    <name evidence="2" type="ORF">HLH17_16365</name>
</gene>
<dbReference type="Proteomes" id="UP000569202">
    <property type="component" value="Unassembled WGS sequence"/>
</dbReference>
<sequence>MFFTESQVQLIIISTCVVFFIIVCIKPLRDLAIWIINKLLIPAIFWLANYIILYSLKKFKDVLVSHKEILKNLYTSRAIIFLNLEDQRQDRDKKMNRKTQ</sequence>
<comment type="caution">
    <text evidence="2">The sequence shown here is derived from an EMBL/GenBank/DDBJ whole genome shotgun (WGS) entry which is preliminary data.</text>
</comment>
<keyword evidence="1" id="KW-0812">Transmembrane</keyword>
<protein>
    <submittedName>
        <fullName evidence="2">Uncharacterized protein</fullName>
    </submittedName>
</protein>
<dbReference type="AlphaFoldDB" id="A0A7Y2WC98"/>
<feature type="transmembrane region" description="Helical" evidence="1">
    <location>
        <begin position="32"/>
        <end position="53"/>
    </location>
</feature>
<dbReference type="RefSeq" id="WP_171541250.1">
    <property type="nucleotide sequence ID" value="NZ_JABERL010000068.1"/>
</dbReference>
<keyword evidence="1" id="KW-0472">Membrane</keyword>
<proteinExistence type="predicted"/>
<evidence type="ECO:0000313" key="2">
    <source>
        <dbReference type="EMBL" id="NNH79192.1"/>
    </source>
</evidence>
<evidence type="ECO:0000313" key="3">
    <source>
        <dbReference type="Proteomes" id="UP000569202"/>
    </source>
</evidence>